<gene>
    <name evidence="3" type="primary">TSA 417</name>
    <name evidence="3" type="ORF">SNAT2548_LOCUS23667</name>
</gene>
<keyword evidence="4" id="KW-1185">Reference proteome</keyword>
<accession>A0A812RH03</accession>
<name>A0A812RH03_9DINO</name>
<dbReference type="EMBL" id="CAJNDS010002329">
    <property type="protein sequence ID" value="CAE7435670.1"/>
    <property type="molecule type" value="Genomic_DNA"/>
</dbReference>
<keyword evidence="2" id="KW-0812">Transmembrane</keyword>
<dbReference type="Proteomes" id="UP000604046">
    <property type="component" value="Unassembled WGS sequence"/>
</dbReference>
<comment type="caution">
    <text evidence="3">The sequence shown here is derived from an EMBL/GenBank/DDBJ whole genome shotgun (WGS) entry which is preliminary data.</text>
</comment>
<feature type="compositionally biased region" description="Acidic residues" evidence="1">
    <location>
        <begin position="466"/>
        <end position="479"/>
    </location>
</feature>
<proteinExistence type="predicted"/>
<organism evidence="3 4">
    <name type="scientific">Symbiodinium natans</name>
    <dbReference type="NCBI Taxonomy" id="878477"/>
    <lineage>
        <taxon>Eukaryota</taxon>
        <taxon>Sar</taxon>
        <taxon>Alveolata</taxon>
        <taxon>Dinophyceae</taxon>
        <taxon>Suessiales</taxon>
        <taxon>Symbiodiniaceae</taxon>
        <taxon>Symbiodinium</taxon>
    </lineage>
</organism>
<feature type="region of interest" description="Disordered" evidence="1">
    <location>
        <begin position="465"/>
        <end position="497"/>
    </location>
</feature>
<keyword evidence="2" id="KW-0472">Membrane</keyword>
<dbReference type="AlphaFoldDB" id="A0A812RH03"/>
<evidence type="ECO:0000313" key="4">
    <source>
        <dbReference type="Proteomes" id="UP000604046"/>
    </source>
</evidence>
<reference evidence="3" key="1">
    <citation type="submission" date="2021-02" db="EMBL/GenBank/DDBJ databases">
        <authorList>
            <person name="Dougan E. K."/>
            <person name="Rhodes N."/>
            <person name="Thang M."/>
            <person name="Chan C."/>
        </authorList>
    </citation>
    <scope>NUCLEOTIDE SEQUENCE</scope>
</reference>
<dbReference type="OrthoDB" id="424469at2759"/>
<feature type="transmembrane region" description="Helical" evidence="2">
    <location>
        <begin position="335"/>
        <end position="356"/>
    </location>
</feature>
<evidence type="ECO:0000256" key="2">
    <source>
        <dbReference type="SAM" id="Phobius"/>
    </source>
</evidence>
<evidence type="ECO:0000256" key="1">
    <source>
        <dbReference type="SAM" id="MobiDB-lite"/>
    </source>
</evidence>
<protein>
    <submittedName>
        <fullName evidence="3">TSA 417 protein</fullName>
    </submittedName>
</protein>
<sequence>MSTCAASSEPRYLICAVLRALGLWEKEEDEEGPPILEAHAQIEARDPHAARAVLVPSPNLVALVQVQAQAAPARFARLADGTRVDIATVRSRGVSPRNDATRADARRGMRVNDDWKIPVADESVPQEILQMCRVATLQAHVRPLRTTDTGMLADALLQKLRRRLESNRGARTGLTRKGLPMSPQLGAVDESYPDKANEITKSTTQHRQEHGKTGTLIDMWEDIAELGGKHVDVMQPVRSNDSTDAVAFQGQLVHGLRLVEGGLCAAAKKGESGVEVGQAGRGYLDQEDYVTTQVSTAATVALLLPEAEVALRKYLAAGEKNLKFRMQYLARVRRVHRIISASIAICLLVLVSPITMGDAVTWAAPSFFVLLFILVTLQQFAALRFYFANQGKTARRLLDVCDCSICLGCDGPGSIHVQVGVHAVMDRLLIPWLSPMKITMLSVLRETPDEIAVMEKVLEAYRSFPQEEEESSEDGDESSDYSSANESFLDEDPASKNLPEVLGSKKVKILVRPKAARLRMRYELMRSLPASGDHLLRYQREEPLKYGRLLRVPGLLPPLARRGPRSRKQDKVFMRKSTQACFSPTMESDWCHKESLFRLRRSHSLGTGVAFENKPEEREPRDHWNLHTDIFDEHSRSGIPQMPKVYERMPERGLVDQFEMVGTFKPAQTRSIKEVALNGLITDTRLGDRLWRTFAARFSAVTGMETRCRAWCRLPQQRATAATNREEPRPQDAWQQPVDEALQTPSHKAFLLINLTHACNICGCRIPDRL</sequence>
<feature type="transmembrane region" description="Helical" evidence="2">
    <location>
        <begin position="362"/>
        <end position="387"/>
    </location>
</feature>
<evidence type="ECO:0000313" key="3">
    <source>
        <dbReference type="EMBL" id="CAE7435670.1"/>
    </source>
</evidence>
<keyword evidence="2" id="KW-1133">Transmembrane helix</keyword>